<organism evidence="13 14">
    <name type="scientific">Streptomyces phaeoluteigriseus</name>
    <dbReference type="NCBI Taxonomy" id="114686"/>
    <lineage>
        <taxon>Bacteria</taxon>
        <taxon>Bacillati</taxon>
        <taxon>Actinomycetota</taxon>
        <taxon>Actinomycetes</taxon>
        <taxon>Kitasatosporales</taxon>
        <taxon>Streptomycetaceae</taxon>
        <taxon>Streptomyces</taxon>
        <taxon>Streptomyces aurantiacus group</taxon>
    </lineage>
</organism>
<dbReference type="InterPro" id="IPR021810">
    <property type="entry name" value="T1RH-like_C"/>
</dbReference>
<dbReference type="SUPFAM" id="SSF52540">
    <property type="entry name" value="P-loop containing nucleoside triphosphate hydrolases"/>
    <property type="match status" value="1"/>
</dbReference>
<evidence type="ECO:0000256" key="10">
    <source>
        <dbReference type="ARBA" id="ARBA00023125"/>
    </source>
</evidence>
<dbReference type="NCBIfam" id="TIGR00348">
    <property type="entry name" value="hsdR"/>
    <property type="match status" value="1"/>
</dbReference>
<keyword evidence="4" id="KW-0540">Nuclease</keyword>
<dbReference type="SMART" id="SM00487">
    <property type="entry name" value="DEXDc"/>
    <property type="match status" value="1"/>
</dbReference>
<evidence type="ECO:0000256" key="8">
    <source>
        <dbReference type="ARBA" id="ARBA00022801"/>
    </source>
</evidence>
<evidence type="ECO:0000256" key="4">
    <source>
        <dbReference type="ARBA" id="ARBA00022722"/>
    </source>
</evidence>
<evidence type="ECO:0000256" key="6">
    <source>
        <dbReference type="ARBA" id="ARBA00022747"/>
    </source>
</evidence>
<dbReference type="InterPro" id="IPR051268">
    <property type="entry name" value="Type-I_R_enzyme_R_subunit"/>
</dbReference>
<dbReference type="Pfam" id="PF22679">
    <property type="entry name" value="T1R_D3-like"/>
    <property type="match status" value="1"/>
</dbReference>
<protein>
    <recommendedName>
        <fullName evidence="11">Type I restriction enzyme endonuclease subunit</fullName>
        <shortName evidence="11">R protein</shortName>
        <ecNumber evidence="11">3.1.21.3</ecNumber>
    </recommendedName>
</protein>
<reference evidence="13 14" key="2">
    <citation type="submission" date="2017-02" db="EMBL/GenBank/DDBJ databases">
        <title>Draft genome sequence of Streptomyces phaeoluteigriseus type strain DSM41896.</title>
        <authorList>
            <person name="Salih T.S."/>
            <person name="Algora Gallardo L."/>
            <person name="Melo Santos T."/>
            <person name="Filgueira Martinez S."/>
            <person name="Herron P.R."/>
        </authorList>
    </citation>
    <scope>NUCLEOTIDE SEQUENCE [LARGE SCALE GENOMIC DNA]</scope>
    <source>
        <strain evidence="13 14">DSM 41896</strain>
    </source>
</reference>
<dbReference type="InterPro" id="IPR027417">
    <property type="entry name" value="P-loop_NTPase"/>
</dbReference>
<gene>
    <name evidence="13" type="ORF">BM536_035305</name>
</gene>
<dbReference type="InterPro" id="IPR055180">
    <property type="entry name" value="HsdR_RecA-like_helicase_dom_2"/>
</dbReference>
<keyword evidence="8 11" id="KW-0378">Hydrolase</keyword>
<evidence type="ECO:0000313" key="14">
    <source>
        <dbReference type="Proteomes" id="UP000184286"/>
    </source>
</evidence>
<dbReference type="PANTHER" id="PTHR30195">
    <property type="entry name" value="TYPE I SITE-SPECIFIC DEOXYRIBONUCLEASE PROTEIN SUBUNIT M AND R"/>
    <property type="match status" value="1"/>
</dbReference>
<dbReference type="Gene3D" id="3.90.1570.50">
    <property type="match status" value="1"/>
</dbReference>
<evidence type="ECO:0000259" key="12">
    <source>
        <dbReference type="PROSITE" id="PS51192"/>
    </source>
</evidence>
<dbReference type="EC" id="3.1.21.3" evidence="11"/>
<keyword evidence="9 11" id="KW-0067">ATP-binding</keyword>
<dbReference type="PROSITE" id="PS51192">
    <property type="entry name" value="HELICASE_ATP_BIND_1"/>
    <property type="match status" value="1"/>
</dbReference>
<dbReference type="GO" id="GO:0003677">
    <property type="term" value="F:DNA binding"/>
    <property type="evidence" value="ECO:0007669"/>
    <property type="project" value="UniProtKB-KW"/>
</dbReference>
<feature type="domain" description="Helicase ATP-binding" evidence="12">
    <location>
        <begin position="287"/>
        <end position="465"/>
    </location>
</feature>
<evidence type="ECO:0000256" key="3">
    <source>
        <dbReference type="ARBA" id="ARBA00011296"/>
    </source>
</evidence>
<dbReference type="CDD" id="cd18800">
    <property type="entry name" value="SF2_C_EcoR124I-like"/>
    <property type="match status" value="1"/>
</dbReference>
<dbReference type="REBASE" id="204506">
    <property type="entry name" value="Sph41896ORF35315P"/>
</dbReference>
<name>A0A1V6MJ03_9ACTN</name>
<comment type="function">
    <text evidence="11">Subunit R is required for both nuclease and ATPase activities, but not for modification.</text>
</comment>
<evidence type="ECO:0000256" key="9">
    <source>
        <dbReference type="ARBA" id="ARBA00022840"/>
    </source>
</evidence>
<dbReference type="InterPro" id="IPR007409">
    <property type="entry name" value="Restrct_endonuc_type1_HsdR_N"/>
</dbReference>
<dbReference type="RefSeq" id="WP_073497694.1">
    <property type="nucleotide sequence ID" value="NZ_MPOH02000020.1"/>
</dbReference>
<evidence type="ECO:0000256" key="1">
    <source>
        <dbReference type="ARBA" id="ARBA00000851"/>
    </source>
</evidence>
<comment type="similarity">
    <text evidence="2 11">Belongs to the HsdR family.</text>
</comment>
<sequence>MGEFAESGIEQVALEHFEDLGWEVLDGSEIAPGGRGSERSDNREVLLKGRLSLALARLNPSLPETAIDQAIATLLRAESADLMAENLRIHKLITMGIPVEFFDTESGRTKGIHARVIDFDDPLANDFAVVSQFTVAEDLNTRRTRRPDLVAFVNGLPLGLIELKRPNLAGGILKAWQQIATYAERIPTLLAFTAVCAISDGMEARMGAQLGPYRHWSPWKTVDGSELAPNSMPGMEVLIRGVFHPDRFCALIRDFIVFSSEKDGTVKRVAKYHQFHAVRKAVDRVRQAIKGNGQAGIVWHTQGSGKSLEMLFCTARLMRDPELANPTIVVLTDRNDLDDQLYGEVFAPARIQLLQEDPVQAKGREHLRELLNGRASGGIIFTTMQKFGLSGAERDAGRKHPMMTSRRNVVVIADEAHRTQYELKDGLAARLRDALPHASFLAFTGTPVAETDRDTRAVFGEYIDVYDLTQAVADEATVPIHYEARLAKIDLPESERNEVDRLFNIVTEGAEDEQRDRLKVRFSRIEELIGNSKRLAEVARDIVEHWEARSQQLIGKGLIVCFSRRICVDLYDQIGRIRPGWCSDDESRGIAKVVITGDASDGPRIAAHVRTRQQMRDLKNRMKDPDDPLELVIVRDMWLTGFDAPPLHTMYIDKPMRGAGLMQAIARVNRTFSGKPSGLVVDYIGLAENLRSALADYTARDRDKAGVPVEEQRDRLTEKHEILSGMLHGSPWRDMLASDNPRARLEALADAVDFVLGGGQYGEGDLAERFRSEAREADRAFSIIPQDPVARQLRDDFAFFDAVADQLRKVRTIDSEDDGAGMELALRQIVSDAITPDGVIDIYAQAGLERPDISLIDDTLASRFRTSPRPNLQLELVKRTIGEEIRRVGQKSVLAERMFSEKLADALLRYTNRSITTAEVMAELVELAKLLTAERSRGTTLGLTDSELAFYDAVASNQSAALALEDETLREIARQLVKTVNQSRKLDWTKRESVRAALRRNVRRLLARYRYPPDRAEEAIRLVVEQAERFASTENGGDGQSLAN</sequence>
<comment type="subunit">
    <text evidence="3 11">The type I restriction/modification system is composed of three polypeptides R, M and S.</text>
</comment>
<dbReference type="InterPro" id="IPR004473">
    <property type="entry name" value="Restrct_endonuc_typeI_HsdR"/>
</dbReference>
<comment type="caution">
    <text evidence="13">The sequence shown here is derived from an EMBL/GenBank/DDBJ whole genome shotgun (WGS) entry which is preliminary data.</text>
</comment>
<comment type="catalytic activity">
    <reaction evidence="1 11">
        <text>Endonucleolytic cleavage of DNA to give random double-stranded fragments with terminal 5'-phosphates, ATP is simultaneously hydrolyzed.</text>
        <dbReference type="EC" id="3.1.21.3"/>
    </reaction>
</comment>
<dbReference type="CDD" id="cd22332">
    <property type="entry name" value="HsdR_N"/>
    <property type="match status" value="1"/>
</dbReference>
<dbReference type="Proteomes" id="UP000184286">
    <property type="component" value="Unassembled WGS sequence"/>
</dbReference>
<dbReference type="GO" id="GO:0009035">
    <property type="term" value="F:type I site-specific deoxyribonuclease activity"/>
    <property type="evidence" value="ECO:0007669"/>
    <property type="project" value="UniProtKB-EC"/>
</dbReference>
<dbReference type="PANTHER" id="PTHR30195:SF15">
    <property type="entry name" value="TYPE I RESTRICTION ENZYME HINDI ENDONUCLEASE SUBUNIT"/>
    <property type="match status" value="1"/>
</dbReference>
<keyword evidence="10 11" id="KW-0238">DNA-binding</keyword>
<keyword evidence="6 11" id="KW-0680">Restriction system</keyword>
<dbReference type="GO" id="GO:0005524">
    <property type="term" value="F:ATP binding"/>
    <property type="evidence" value="ECO:0007669"/>
    <property type="project" value="UniProtKB-KW"/>
</dbReference>
<dbReference type="STRING" id="114686.BM536_035305"/>
<dbReference type="CDD" id="cd18030">
    <property type="entry name" value="DEXHc_RE_I_HsdR"/>
    <property type="match status" value="1"/>
</dbReference>
<proteinExistence type="inferred from homology"/>
<dbReference type="Pfam" id="PF11867">
    <property type="entry name" value="T1RH-like_C"/>
    <property type="match status" value="1"/>
</dbReference>
<dbReference type="Gene3D" id="3.40.50.300">
    <property type="entry name" value="P-loop containing nucleotide triphosphate hydrolases"/>
    <property type="match status" value="2"/>
</dbReference>
<evidence type="ECO:0000256" key="11">
    <source>
        <dbReference type="RuleBase" id="RU364115"/>
    </source>
</evidence>
<reference evidence="14" key="1">
    <citation type="submission" date="2016-11" db="EMBL/GenBank/DDBJ databases">
        <authorList>
            <person name="Schniete J.K."/>
            <person name="Salih T."/>
            <person name="Algora Gallardo L."/>
            <person name="Martinez Fernandez S."/>
            <person name="Herron P.R."/>
        </authorList>
    </citation>
    <scope>NUCLEOTIDE SEQUENCE [LARGE SCALE GENOMIC DNA]</scope>
    <source>
        <strain evidence="14">DSM 41896</strain>
    </source>
</reference>
<dbReference type="EMBL" id="MPOH02000020">
    <property type="protein sequence ID" value="OQD52262.1"/>
    <property type="molecule type" value="Genomic_DNA"/>
</dbReference>
<accession>A0A1V6MJ03</accession>
<keyword evidence="5 11" id="KW-0547">Nucleotide-binding</keyword>
<evidence type="ECO:0000313" key="13">
    <source>
        <dbReference type="EMBL" id="OQD52262.1"/>
    </source>
</evidence>
<dbReference type="Pfam" id="PF18766">
    <property type="entry name" value="SWI2_SNF2"/>
    <property type="match status" value="1"/>
</dbReference>
<dbReference type="OrthoDB" id="9758243at2"/>
<evidence type="ECO:0000256" key="7">
    <source>
        <dbReference type="ARBA" id="ARBA00022759"/>
    </source>
</evidence>
<dbReference type="InterPro" id="IPR040980">
    <property type="entry name" value="SWI2_SNF2"/>
</dbReference>
<dbReference type="AlphaFoldDB" id="A0A1V6MJ03"/>
<evidence type="ECO:0000256" key="2">
    <source>
        <dbReference type="ARBA" id="ARBA00008598"/>
    </source>
</evidence>
<evidence type="ECO:0000256" key="5">
    <source>
        <dbReference type="ARBA" id="ARBA00022741"/>
    </source>
</evidence>
<dbReference type="Pfam" id="PF04313">
    <property type="entry name" value="HSDR_N"/>
    <property type="match status" value="1"/>
</dbReference>
<dbReference type="InterPro" id="IPR014001">
    <property type="entry name" value="Helicase_ATP-bd"/>
</dbReference>
<dbReference type="GO" id="GO:0009307">
    <property type="term" value="P:DNA restriction-modification system"/>
    <property type="evidence" value="ECO:0007669"/>
    <property type="project" value="UniProtKB-KW"/>
</dbReference>
<keyword evidence="7" id="KW-0255">Endonuclease</keyword>